<dbReference type="EMBL" id="JAMSHT010000001">
    <property type="protein sequence ID" value="MCM8557701.1"/>
    <property type="molecule type" value="Genomic_DNA"/>
</dbReference>
<gene>
    <name evidence="2" type="ORF">NDO55_07695</name>
</gene>
<proteinExistence type="predicted"/>
<protein>
    <submittedName>
        <fullName evidence="2">DUF885 domain-containing protein</fullName>
    </submittedName>
</protein>
<feature type="signal peptide" evidence="1">
    <location>
        <begin position="1"/>
        <end position="18"/>
    </location>
</feature>
<dbReference type="PANTHER" id="PTHR33361:SF2">
    <property type="entry name" value="DUF885 DOMAIN-CONTAINING PROTEIN"/>
    <property type="match status" value="1"/>
</dbReference>
<comment type="caution">
    <text evidence="2">The sequence shown here is derived from an EMBL/GenBank/DDBJ whole genome shotgun (WGS) entry which is preliminary data.</text>
</comment>
<accession>A0A9X2EJ27</accession>
<dbReference type="Pfam" id="PF05960">
    <property type="entry name" value="DUF885"/>
    <property type="match status" value="1"/>
</dbReference>
<reference evidence="2" key="1">
    <citation type="submission" date="2022-06" db="EMBL/GenBank/DDBJ databases">
        <title>Sphingomicrobium sedimins sp. nov., a marine bacterium isolated from tidal flat.</title>
        <authorList>
            <person name="Kim C.-H."/>
            <person name="Yoo Y."/>
            <person name="Kim J.-J."/>
        </authorList>
    </citation>
    <scope>NUCLEOTIDE SEQUENCE</scope>
    <source>
        <strain evidence="2">GRR-S6-50</strain>
    </source>
</reference>
<feature type="chain" id="PRO_5040818040" evidence="1">
    <location>
        <begin position="19"/>
        <end position="588"/>
    </location>
</feature>
<dbReference type="AlphaFoldDB" id="A0A9X2EJ27"/>
<evidence type="ECO:0000313" key="3">
    <source>
        <dbReference type="Proteomes" id="UP001155128"/>
    </source>
</evidence>
<dbReference type="InterPro" id="IPR010281">
    <property type="entry name" value="DUF885"/>
</dbReference>
<dbReference type="RefSeq" id="WP_252113990.1">
    <property type="nucleotide sequence ID" value="NZ_JAMSHT010000001.1"/>
</dbReference>
<dbReference type="Proteomes" id="UP001155128">
    <property type="component" value="Unassembled WGS sequence"/>
</dbReference>
<dbReference type="PANTHER" id="PTHR33361">
    <property type="entry name" value="GLR0591 PROTEIN"/>
    <property type="match status" value="1"/>
</dbReference>
<evidence type="ECO:0000313" key="2">
    <source>
        <dbReference type="EMBL" id="MCM8557701.1"/>
    </source>
</evidence>
<organism evidence="2 3">
    <name type="scientific">Sphingomicrobium sediminis</name>
    <dbReference type="NCBI Taxonomy" id="2950949"/>
    <lineage>
        <taxon>Bacteria</taxon>
        <taxon>Pseudomonadati</taxon>
        <taxon>Pseudomonadota</taxon>
        <taxon>Alphaproteobacteria</taxon>
        <taxon>Sphingomonadales</taxon>
        <taxon>Sphingomonadaceae</taxon>
        <taxon>Sphingomicrobium</taxon>
    </lineage>
</organism>
<keyword evidence="3" id="KW-1185">Reference proteome</keyword>
<evidence type="ECO:0000256" key="1">
    <source>
        <dbReference type="SAM" id="SignalP"/>
    </source>
</evidence>
<keyword evidence="1" id="KW-0732">Signal</keyword>
<name>A0A9X2EJ27_9SPHN</name>
<sequence length="588" mass="65566">MRLMLAAALLATAAPLHAMQPAPSATERFEEVTERYWQASLENSPLLASSVGVRDYDDQLGDPSIEAMDARAARAAGFLAELHAIPADELDPDDAVAKAILERQLEGVIEGNRFGQRLMLFTNRSGWHQMLAGLAGNLTFRSTEDYENYLKRLAAYPDYNAVALAISSQAVAEGYVLPCAAMGNFEQTITGVIPEDPTASRIYSPFAGDRPDFVAPDKWAELSAEAEALIDGPLRTSYTEHASWYRNSYAPYCAEAVGVSAQPNGEDYYEYRIAQMTTTDLTADEIHEIGLSEVARIRAEMEEVAATAGFDSREAYIADLRTNPVYYAKTPEELMQYVARETKKIDELMPSLFTVLPRLPYGIREIPAEIAPGTTTAYYNPGSPQNGIAGLYYVNTSKLDQRPLFEVPALTVHEGVPGHHHQIALQQEIDMPEWRRQVFFTAFVEGWGLYSERLGIEMGLYDTPAKEMGRLSYEMWRATRLVVDTGLHSKGWSKQQAIDFMLDNTALAEANIEAEVNRYISWPGQALAYKIGELKIRELRGIGEERLGDDFDLRRFHDVVLGSGSVPLDVLEMQVMAWIEAEEESRDQ</sequence>